<reference evidence="2" key="1">
    <citation type="submission" date="2020-02" db="EMBL/GenBank/DDBJ databases">
        <authorList>
            <person name="Meier V. D."/>
        </authorList>
    </citation>
    <scope>NUCLEOTIDE SEQUENCE</scope>
    <source>
        <strain evidence="2">AVDCRST_MAG32</strain>
    </source>
</reference>
<keyword evidence="2" id="KW-0436">Ligase</keyword>
<dbReference type="GO" id="GO:0016740">
    <property type="term" value="F:transferase activity"/>
    <property type="evidence" value="ECO:0007669"/>
    <property type="project" value="UniProtKB-KW"/>
</dbReference>
<dbReference type="EC" id="6.3.5.6" evidence="2"/>
<evidence type="ECO:0000256" key="1">
    <source>
        <dbReference type="SAM" id="MobiDB-lite"/>
    </source>
</evidence>
<feature type="compositionally biased region" description="Gly residues" evidence="1">
    <location>
        <begin position="65"/>
        <end position="76"/>
    </location>
</feature>
<feature type="non-terminal residue" evidence="2">
    <location>
        <position position="1"/>
    </location>
</feature>
<dbReference type="AlphaFoldDB" id="A0A6J4NNM9"/>
<dbReference type="GO" id="GO:0050566">
    <property type="term" value="F:asparaginyl-tRNA synthase (glutamine-hydrolyzing) activity"/>
    <property type="evidence" value="ECO:0007669"/>
    <property type="project" value="UniProtKB-EC"/>
</dbReference>
<evidence type="ECO:0000313" key="2">
    <source>
        <dbReference type="EMBL" id="CAA9387675.1"/>
    </source>
</evidence>
<feature type="region of interest" description="Disordered" evidence="1">
    <location>
        <begin position="1"/>
        <end position="99"/>
    </location>
</feature>
<feature type="non-terminal residue" evidence="2">
    <location>
        <position position="99"/>
    </location>
</feature>
<dbReference type="GO" id="GO:0050567">
    <property type="term" value="F:glutaminyl-tRNA synthase (glutamine-hydrolyzing) activity"/>
    <property type="evidence" value="ECO:0007669"/>
    <property type="project" value="UniProtKB-EC"/>
</dbReference>
<keyword evidence="2" id="KW-0808">Transferase</keyword>
<feature type="compositionally biased region" description="Low complexity" evidence="1">
    <location>
        <begin position="30"/>
        <end position="40"/>
    </location>
</feature>
<accession>A0A6J4NNM9</accession>
<gene>
    <name evidence="2" type="ORF">AVDCRST_MAG32-2110</name>
</gene>
<dbReference type="EMBL" id="CADCUM010000086">
    <property type="protein sequence ID" value="CAA9387675.1"/>
    <property type="molecule type" value="Genomic_DNA"/>
</dbReference>
<name>A0A6J4NNM9_9ACTN</name>
<proteinExistence type="predicted"/>
<dbReference type="EC" id="6.3.5.7" evidence="2"/>
<feature type="compositionally biased region" description="Basic residues" evidence="1">
    <location>
        <begin position="14"/>
        <end position="25"/>
    </location>
</feature>
<organism evidence="2">
    <name type="scientific">uncultured Nocardioides sp</name>
    <dbReference type="NCBI Taxonomy" id="198441"/>
    <lineage>
        <taxon>Bacteria</taxon>
        <taxon>Bacillati</taxon>
        <taxon>Actinomycetota</taxon>
        <taxon>Actinomycetes</taxon>
        <taxon>Propionibacteriales</taxon>
        <taxon>Nocardioidaceae</taxon>
        <taxon>Nocardioides</taxon>
        <taxon>environmental samples</taxon>
    </lineage>
</organism>
<sequence>ARDHPRRGVAPGHARPHRPLRRRARPPGAPALRDPGVRGLHPGGGRRGRPADLPPAADHQRVPGGRRGAGPDAGGGARRRSRRRAAALQRATHPGGRAV</sequence>
<protein>
    <submittedName>
        <fullName evidence="2">Aspartyl-tRNA(Asn) amidotransferase subunit C @ Glutamyl-tRNA(Gln) amidotransferase subunit C</fullName>
        <ecNumber evidence="2">6.3.5.6</ecNumber>
        <ecNumber evidence="2">6.3.5.7</ecNumber>
    </submittedName>
</protein>